<keyword evidence="3" id="KW-0547">Nucleotide-binding</keyword>
<evidence type="ECO:0000256" key="5">
    <source>
        <dbReference type="ARBA" id="ARBA00022801"/>
    </source>
</evidence>
<evidence type="ECO:0000256" key="2">
    <source>
        <dbReference type="ARBA" id="ARBA00022723"/>
    </source>
</evidence>
<keyword evidence="2" id="KW-0479">Metal-binding</keyword>
<dbReference type="PANTHER" id="PTHR45626">
    <property type="entry name" value="TRANSCRIPTION TERMINATION FACTOR 2-RELATED"/>
    <property type="match status" value="1"/>
</dbReference>
<keyword evidence="5" id="KW-0378">Hydrolase</keyword>
<evidence type="ECO:0000313" key="14">
    <source>
        <dbReference type="Proteomes" id="UP000054498"/>
    </source>
</evidence>
<proteinExistence type="inferred from homology"/>
<dbReference type="SUPFAM" id="SSF52540">
    <property type="entry name" value="P-loop containing nucleoside triphosphate hydrolases"/>
    <property type="match status" value="1"/>
</dbReference>
<evidence type="ECO:0000259" key="12">
    <source>
        <dbReference type="PROSITE" id="PS51194"/>
    </source>
</evidence>
<dbReference type="InterPro" id="IPR018957">
    <property type="entry name" value="Znf_C3HC4_RING-type"/>
</dbReference>
<dbReference type="Pfam" id="PF00271">
    <property type="entry name" value="Helicase_C"/>
    <property type="match status" value="1"/>
</dbReference>
<dbReference type="GO" id="GO:0016787">
    <property type="term" value="F:hydrolase activity"/>
    <property type="evidence" value="ECO:0007669"/>
    <property type="project" value="UniProtKB-KW"/>
</dbReference>
<dbReference type="GO" id="GO:0005524">
    <property type="term" value="F:ATP binding"/>
    <property type="evidence" value="ECO:0007669"/>
    <property type="project" value="UniProtKB-KW"/>
</dbReference>
<gene>
    <name evidence="13" type="ORF">MNEG_13186</name>
</gene>
<dbReference type="KEGG" id="mng:MNEG_13186"/>
<dbReference type="PROSITE" id="PS00518">
    <property type="entry name" value="ZF_RING_1"/>
    <property type="match status" value="1"/>
</dbReference>
<sequence>MQGQGLCRGWVAASAPPRDDVDASRLAPLPPRPRVAAALAALRRACFGRDSTQRCTHNTTLNHKFAHSGPPVSALLSWWNRHVANPIRTHGYQGKGRAAMMVLKREILPRILLRRTKVQCADDLALPPRTLVLRRERFDEREADFYEALYTQSRAQFDAFVGAGTLLNNYAHIFDLLIRLRQAVCHPYLVVHSTTGSNKAAAAVATAAVDAAGAEDGTAGPSGGAQDSSPQAGGGRRGSGGATCADDGSCCLCHDPREDEVVAACGHGFCRSCVVEYIESVGPATCPACHKPLTLDFTRHSGDAAAAARGGGGGCGGGGGSSSVRVRKGGILSRVARDKFQSSTKVQRRAAQRRGPRPLAGPGGIEALRYELDRMVEADPSAKAIVFSQFTSFLDLIHFRLEQVGITCVKLEGSMSLEQRTKVIDSFSNDPGVRVFLMSLKAGGVALNLTAASHVMLMDPWWNPAVEQQAQDRIHRLGQFKAMRVTRFVLGGTIEERILKLQEKKQLVGGFLFVDITPPQNAP</sequence>
<dbReference type="InterPro" id="IPR050628">
    <property type="entry name" value="SNF2_RAD54_helicase_TF"/>
</dbReference>
<dbReference type="PANTHER" id="PTHR45626:SF12">
    <property type="entry name" value="DNA REPAIR PROTEIN RAD16"/>
    <property type="match status" value="1"/>
</dbReference>
<feature type="domain" description="Helicase C-terminal" evidence="12">
    <location>
        <begin position="371"/>
        <end position="523"/>
    </location>
</feature>
<organism evidence="13 14">
    <name type="scientific">Monoraphidium neglectum</name>
    <dbReference type="NCBI Taxonomy" id="145388"/>
    <lineage>
        <taxon>Eukaryota</taxon>
        <taxon>Viridiplantae</taxon>
        <taxon>Chlorophyta</taxon>
        <taxon>core chlorophytes</taxon>
        <taxon>Chlorophyceae</taxon>
        <taxon>CS clade</taxon>
        <taxon>Sphaeropleales</taxon>
        <taxon>Selenastraceae</taxon>
        <taxon>Monoraphidium</taxon>
    </lineage>
</organism>
<dbReference type="OrthoDB" id="448448at2759"/>
<dbReference type="Pfam" id="PF00097">
    <property type="entry name" value="zf-C3HC4"/>
    <property type="match status" value="1"/>
</dbReference>
<dbReference type="SUPFAM" id="SSF57850">
    <property type="entry name" value="RING/U-box"/>
    <property type="match status" value="1"/>
</dbReference>
<dbReference type="GO" id="GO:0004386">
    <property type="term" value="F:helicase activity"/>
    <property type="evidence" value="ECO:0007669"/>
    <property type="project" value="UniProtKB-KW"/>
</dbReference>
<name>A0A0D2LZI6_9CHLO</name>
<dbReference type="InterPro" id="IPR013083">
    <property type="entry name" value="Znf_RING/FYVE/PHD"/>
</dbReference>
<accession>A0A0D2LZI6</accession>
<comment type="similarity">
    <text evidence="1">Belongs to the SNF2/RAD54 helicase family. RAD16 subfamily.</text>
</comment>
<evidence type="ECO:0000256" key="1">
    <source>
        <dbReference type="ARBA" id="ARBA00008438"/>
    </source>
</evidence>
<dbReference type="GO" id="GO:0006289">
    <property type="term" value="P:nucleotide-excision repair"/>
    <property type="evidence" value="ECO:0007669"/>
    <property type="project" value="TreeGrafter"/>
</dbReference>
<dbReference type="GeneID" id="25730623"/>
<protein>
    <submittedName>
        <fullName evidence="13">Uncharacterized protein</fullName>
    </submittedName>
</protein>
<dbReference type="InterPro" id="IPR001841">
    <property type="entry name" value="Znf_RING"/>
</dbReference>
<dbReference type="GO" id="GO:0005634">
    <property type="term" value="C:nucleus"/>
    <property type="evidence" value="ECO:0007669"/>
    <property type="project" value="TreeGrafter"/>
</dbReference>
<evidence type="ECO:0000256" key="7">
    <source>
        <dbReference type="ARBA" id="ARBA00022833"/>
    </source>
</evidence>
<evidence type="ECO:0000259" key="11">
    <source>
        <dbReference type="PROSITE" id="PS50089"/>
    </source>
</evidence>
<dbReference type="InterPro" id="IPR017907">
    <property type="entry name" value="Znf_RING_CS"/>
</dbReference>
<dbReference type="PROSITE" id="PS50089">
    <property type="entry name" value="ZF_RING_2"/>
    <property type="match status" value="1"/>
</dbReference>
<dbReference type="GO" id="GO:0008270">
    <property type="term" value="F:zinc ion binding"/>
    <property type="evidence" value="ECO:0007669"/>
    <property type="project" value="UniProtKB-KW"/>
</dbReference>
<keyword evidence="14" id="KW-1185">Reference proteome</keyword>
<keyword evidence="6" id="KW-0347">Helicase</keyword>
<dbReference type="STRING" id="145388.A0A0D2LZI6"/>
<dbReference type="PROSITE" id="PS51194">
    <property type="entry name" value="HELICASE_CTER"/>
    <property type="match status" value="1"/>
</dbReference>
<keyword evidence="8" id="KW-0067">ATP-binding</keyword>
<dbReference type="InterPro" id="IPR027417">
    <property type="entry name" value="P-loop_NTPase"/>
</dbReference>
<dbReference type="Gene3D" id="3.40.50.300">
    <property type="entry name" value="P-loop containing nucleotide triphosphate hydrolases"/>
    <property type="match status" value="1"/>
</dbReference>
<evidence type="ECO:0000313" key="13">
    <source>
        <dbReference type="EMBL" id="KIY94776.1"/>
    </source>
</evidence>
<evidence type="ECO:0000256" key="3">
    <source>
        <dbReference type="ARBA" id="ARBA00022741"/>
    </source>
</evidence>
<dbReference type="Pfam" id="PF00176">
    <property type="entry name" value="SNF2-rel_dom"/>
    <property type="match status" value="1"/>
</dbReference>
<evidence type="ECO:0000256" key="6">
    <source>
        <dbReference type="ARBA" id="ARBA00022806"/>
    </source>
</evidence>
<evidence type="ECO:0000256" key="10">
    <source>
        <dbReference type="SAM" id="MobiDB-lite"/>
    </source>
</evidence>
<dbReference type="Proteomes" id="UP000054498">
    <property type="component" value="Unassembled WGS sequence"/>
</dbReference>
<dbReference type="SMART" id="SM00184">
    <property type="entry name" value="RING"/>
    <property type="match status" value="1"/>
</dbReference>
<reference evidence="13 14" key="1">
    <citation type="journal article" date="2013" name="BMC Genomics">
        <title>Reconstruction of the lipid metabolism for the microalga Monoraphidium neglectum from its genome sequence reveals characteristics suitable for biofuel production.</title>
        <authorList>
            <person name="Bogen C."/>
            <person name="Al-Dilaimi A."/>
            <person name="Albersmeier A."/>
            <person name="Wichmann J."/>
            <person name="Grundmann M."/>
            <person name="Rupp O."/>
            <person name="Lauersen K.J."/>
            <person name="Blifernez-Klassen O."/>
            <person name="Kalinowski J."/>
            <person name="Goesmann A."/>
            <person name="Mussgnug J.H."/>
            <person name="Kruse O."/>
        </authorList>
    </citation>
    <scope>NUCLEOTIDE SEQUENCE [LARGE SCALE GENOMIC DNA]</scope>
    <source>
        <strain evidence="13 14">SAG 48.87</strain>
    </source>
</reference>
<feature type="region of interest" description="Disordered" evidence="10">
    <location>
        <begin position="215"/>
        <end position="238"/>
    </location>
</feature>
<feature type="compositionally biased region" description="Basic residues" evidence="10">
    <location>
        <begin position="346"/>
        <end position="356"/>
    </location>
</feature>
<dbReference type="SMART" id="SM00490">
    <property type="entry name" value="HELICc"/>
    <property type="match status" value="1"/>
</dbReference>
<feature type="region of interest" description="Disordered" evidence="10">
    <location>
        <begin position="339"/>
        <end position="358"/>
    </location>
</feature>
<dbReference type="Gene3D" id="3.30.40.10">
    <property type="entry name" value="Zinc/RING finger domain, C3HC4 (zinc finger)"/>
    <property type="match status" value="1"/>
</dbReference>
<evidence type="ECO:0000256" key="4">
    <source>
        <dbReference type="ARBA" id="ARBA00022771"/>
    </source>
</evidence>
<dbReference type="InterPro" id="IPR001650">
    <property type="entry name" value="Helicase_C-like"/>
</dbReference>
<dbReference type="EMBL" id="KK103894">
    <property type="protein sequence ID" value="KIY94776.1"/>
    <property type="molecule type" value="Genomic_DNA"/>
</dbReference>
<keyword evidence="4 9" id="KW-0863">Zinc-finger</keyword>
<dbReference type="CDD" id="cd18793">
    <property type="entry name" value="SF2_C_SNF"/>
    <property type="match status" value="1"/>
</dbReference>
<dbReference type="RefSeq" id="XP_013893796.1">
    <property type="nucleotide sequence ID" value="XM_014038342.1"/>
</dbReference>
<keyword evidence="7" id="KW-0862">Zinc</keyword>
<dbReference type="GO" id="GO:0008094">
    <property type="term" value="F:ATP-dependent activity, acting on DNA"/>
    <property type="evidence" value="ECO:0007669"/>
    <property type="project" value="TreeGrafter"/>
</dbReference>
<dbReference type="InterPro" id="IPR000330">
    <property type="entry name" value="SNF2_N"/>
</dbReference>
<evidence type="ECO:0000256" key="9">
    <source>
        <dbReference type="PROSITE-ProRule" id="PRU00175"/>
    </source>
</evidence>
<dbReference type="InterPro" id="IPR049730">
    <property type="entry name" value="SNF2/RAD54-like_C"/>
</dbReference>
<dbReference type="AlphaFoldDB" id="A0A0D2LZI6"/>
<evidence type="ECO:0000256" key="8">
    <source>
        <dbReference type="ARBA" id="ARBA00022840"/>
    </source>
</evidence>
<feature type="domain" description="RING-type" evidence="11">
    <location>
        <begin position="250"/>
        <end position="290"/>
    </location>
</feature>
<dbReference type="CDD" id="cd16567">
    <property type="entry name" value="RING-HC_RAD16-like"/>
    <property type="match status" value="1"/>
</dbReference>